<gene>
    <name evidence="2" type="ORF">RBB77_01565</name>
</gene>
<feature type="region of interest" description="Disordered" evidence="1">
    <location>
        <begin position="28"/>
        <end position="50"/>
    </location>
</feature>
<proteinExistence type="predicted"/>
<sequence length="147" mass="16360">MFRWMFFWRSKPSRGVEVQQAQVELSSVNPVEQNSKPEKQPKEVGLRGKGTGMVAMIRSITGSPLEAENHDDIARVPQPAEAVVRTETTDSFMSKRIKYFTPGAYAVPRLGGPVLTAPDLRLPGPKVQPGLALLRRPELKENRVPRA</sequence>
<reference evidence="2" key="1">
    <citation type="submission" date="2023-08" db="EMBL/GenBank/DDBJ databases">
        <authorList>
            <person name="Messyasz A."/>
            <person name="Mannisto M.K."/>
            <person name="Kerkhof L.J."/>
            <person name="Haggblom M."/>
        </authorList>
    </citation>
    <scope>NUCLEOTIDE SEQUENCE</scope>
    <source>
        <strain evidence="2">X5P6</strain>
    </source>
</reference>
<protein>
    <submittedName>
        <fullName evidence="2">Uncharacterized protein</fullName>
    </submittedName>
</protein>
<dbReference type="KEGG" id="tpsc:RBB77_01565"/>
<dbReference type="AlphaFoldDB" id="A0AAU7ZRL9"/>
<reference evidence="2" key="2">
    <citation type="journal article" date="2024" name="Environ. Microbiol.">
        <title>Genome analysis and description of Tunturibacter gen. nov. expands the diversity of Terriglobia in tundra soils.</title>
        <authorList>
            <person name="Messyasz A."/>
            <person name="Mannisto M.K."/>
            <person name="Kerkhof L.J."/>
            <person name="Haggblom M.M."/>
        </authorList>
    </citation>
    <scope>NUCLEOTIDE SEQUENCE</scope>
    <source>
        <strain evidence="2">X5P6</strain>
    </source>
</reference>
<accession>A0AAU7ZRL9</accession>
<evidence type="ECO:0000313" key="2">
    <source>
        <dbReference type="EMBL" id="XCB33597.1"/>
    </source>
</evidence>
<evidence type="ECO:0000256" key="1">
    <source>
        <dbReference type="SAM" id="MobiDB-lite"/>
    </source>
</evidence>
<name>A0AAU7ZRL9_9BACT</name>
<dbReference type="EMBL" id="CP132942">
    <property type="protein sequence ID" value="XCB33597.1"/>
    <property type="molecule type" value="Genomic_DNA"/>
</dbReference>
<feature type="compositionally biased region" description="Basic and acidic residues" evidence="1">
    <location>
        <begin position="35"/>
        <end position="46"/>
    </location>
</feature>
<organism evidence="2">
    <name type="scientific">Tunturiibacter psychrotolerans</name>
    <dbReference type="NCBI Taxonomy" id="3069686"/>
    <lineage>
        <taxon>Bacteria</taxon>
        <taxon>Pseudomonadati</taxon>
        <taxon>Acidobacteriota</taxon>
        <taxon>Terriglobia</taxon>
        <taxon>Terriglobales</taxon>
        <taxon>Acidobacteriaceae</taxon>
        <taxon>Tunturiibacter</taxon>
    </lineage>
</organism>
<dbReference type="RefSeq" id="WP_353064435.1">
    <property type="nucleotide sequence ID" value="NZ_CP132942.1"/>
</dbReference>